<dbReference type="AlphaFoldDB" id="A0A6A2YJQ9"/>
<accession>A0A6A2YJQ9</accession>
<dbReference type="Pfam" id="PF14223">
    <property type="entry name" value="Retrotran_gag_2"/>
    <property type="match status" value="1"/>
</dbReference>
<dbReference type="EMBL" id="VEPZ02001375">
    <property type="protein sequence ID" value="KAE8676754.1"/>
    <property type="molecule type" value="Genomic_DNA"/>
</dbReference>
<protein>
    <submittedName>
        <fullName evidence="2">Uncharacterized protein</fullName>
    </submittedName>
</protein>
<keyword evidence="1" id="KW-0812">Transmembrane</keyword>
<keyword evidence="1" id="KW-1133">Transmembrane helix</keyword>
<dbReference type="Proteomes" id="UP000436088">
    <property type="component" value="Unassembled WGS sequence"/>
</dbReference>
<comment type="caution">
    <text evidence="2">The sequence shown here is derived from an EMBL/GenBank/DDBJ whole genome shotgun (WGS) entry which is preliminary data.</text>
</comment>
<sequence>MFGQLLSSIPFLFLISISSSLVFYFFIGLLDEFGTFGERVSRSEFLHWTVGYRILVFVLLHLHARKNFPYVEFASVVAIRRAEMNGGGTVIFGNHSKGYVLHHFIDGTQTPPQPTVTVNGVTSPNPAYITWKRQDRLLFSALLGAISISLQPLIAHTTTSLDAWQTLANTYAKPSRGHIKQLKEQLKRCTKGSKSISECMQAIKTRTDELSLLGKPIDDEY</sequence>
<evidence type="ECO:0000313" key="2">
    <source>
        <dbReference type="EMBL" id="KAE8676754.1"/>
    </source>
</evidence>
<keyword evidence="1" id="KW-0472">Membrane</keyword>
<keyword evidence="3" id="KW-1185">Reference proteome</keyword>
<organism evidence="2 3">
    <name type="scientific">Hibiscus syriacus</name>
    <name type="common">Rose of Sharon</name>
    <dbReference type="NCBI Taxonomy" id="106335"/>
    <lineage>
        <taxon>Eukaryota</taxon>
        <taxon>Viridiplantae</taxon>
        <taxon>Streptophyta</taxon>
        <taxon>Embryophyta</taxon>
        <taxon>Tracheophyta</taxon>
        <taxon>Spermatophyta</taxon>
        <taxon>Magnoliopsida</taxon>
        <taxon>eudicotyledons</taxon>
        <taxon>Gunneridae</taxon>
        <taxon>Pentapetalae</taxon>
        <taxon>rosids</taxon>
        <taxon>malvids</taxon>
        <taxon>Malvales</taxon>
        <taxon>Malvaceae</taxon>
        <taxon>Malvoideae</taxon>
        <taxon>Hibiscus</taxon>
    </lineage>
</organism>
<feature type="transmembrane region" description="Helical" evidence="1">
    <location>
        <begin position="12"/>
        <end position="30"/>
    </location>
</feature>
<dbReference type="PANTHER" id="PTHR47481:SF22">
    <property type="entry name" value="RETROTRANSPOSON GAG DOMAIN-CONTAINING PROTEIN"/>
    <property type="match status" value="1"/>
</dbReference>
<evidence type="ECO:0000256" key="1">
    <source>
        <dbReference type="SAM" id="Phobius"/>
    </source>
</evidence>
<proteinExistence type="predicted"/>
<name>A0A6A2YJQ9_HIBSY</name>
<evidence type="ECO:0000313" key="3">
    <source>
        <dbReference type="Proteomes" id="UP000436088"/>
    </source>
</evidence>
<gene>
    <name evidence="2" type="ORF">F3Y22_tig00111582pilonHSYRG01003</name>
</gene>
<dbReference type="PANTHER" id="PTHR47481">
    <property type="match status" value="1"/>
</dbReference>
<reference evidence="2" key="1">
    <citation type="submission" date="2019-09" db="EMBL/GenBank/DDBJ databases">
        <title>Draft genome information of white flower Hibiscus syriacus.</title>
        <authorList>
            <person name="Kim Y.-M."/>
        </authorList>
    </citation>
    <scope>NUCLEOTIDE SEQUENCE [LARGE SCALE GENOMIC DNA]</scope>
    <source>
        <strain evidence="2">YM2019G1</strain>
    </source>
</reference>